<protein>
    <recommendedName>
        <fullName evidence="2">SLH domain-containing protein</fullName>
    </recommendedName>
</protein>
<gene>
    <name evidence="3" type="ORF">KCTCHS21_01490</name>
</gene>
<dbReference type="Proteomes" id="UP000289856">
    <property type="component" value="Chromosome"/>
</dbReference>
<evidence type="ECO:0000256" key="1">
    <source>
        <dbReference type="SAM" id="SignalP"/>
    </source>
</evidence>
<keyword evidence="4" id="KW-1185">Reference proteome</keyword>
<feature type="signal peptide" evidence="1">
    <location>
        <begin position="1"/>
        <end position="25"/>
    </location>
</feature>
<dbReference type="AlphaFoldDB" id="A0A3T1CY42"/>
<feature type="domain" description="SLH" evidence="2">
    <location>
        <begin position="36"/>
        <end position="99"/>
    </location>
</feature>
<accession>A0A3T1CY42</accession>
<dbReference type="EMBL" id="AP019400">
    <property type="protein sequence ID" value="BBI30750.1"/>
    <property type="molecule type" value="Genomic_DNA"/>
</dbReference>
<dbReference type="KEGG" id="cohn:KCTCHS21_01490"/>
<evidence type="ECO:0000313" key="4">
    <source>
        <dbReference type="Proteomes" id="UP000289856"/>
    </source>
</evidence>
<dbReference type="InterPro" id="IPR001119">
    <property type="entry name" value="SLH_dom"/>
</dbReference>
<dbReference type="RefSeq" id="WP_157993905.1">
    <property type="nucleotide sequence ID" value="NZ_AP019400.1"/>
</dbReference>
<dbReference type="InterPro" id="IPR051465">
    <property type="entry name" value="Cell_Envelope_Struct_Comp"/>
</dbReference>
<dbReference type="PANTHER" id="PTHR43308">
    <property type="entry name" value="OUTER MEMBRANE PROTEIN ALPHA-RELATED"/>
    <property type="match status" value="1"/>
</dbReference>
<name>A0A3T1CY42_9BACL</name>
<evidence type="ECO:0000313" key="3">
    <source>
        <dbReference type="EMBL" id="BBI30750.1"/>
    </source>
</evidence>
<dbReference type="PROSITE" id="PS51272">
    <property type="entry name" value="SLH"/>
    <property type="match status" value="1"/>
</dbReference>
<keyword evidence="1" id="KW-0732">Signal</keyword>
<feature type="chain" id="PRO_5019159807" description="SLH domain-containing protein" evidence="1">
    <location>
        <begin position="26"/>
        <end position="346"/>
    </location>
</feature>
<proteinExistence type="predicted"/>
<dbReference type="Pfam" id="PF00395">
    <property type="entry name" value="SLH"/>
    <property type="match status" value="1"/>
</dbReference>
<reference evidence="3 4" key="1">
    <citation type="submission" date="2019-01" db="EMBL/GenBank/DDBJ databases">
        <title>Complete genome sequence of Cohnella hallensis HS21 isolated from Korean fir (Abies koreana) rhizospheric soil.</title>
        <authorList>
            <person name="Jiang L."/>
            <person name="Kang S.W."/>
            <person name="Kim S."/>
            <person name="Jung J."/>
            <person name="Kim C.Y."/>
            <person name="Kim D.H."/>
            <person name="Kim S.W."/>
            <person name="Lee J."/>
        </authorList>
    </citation>
    <scope>NUCLEOTIDE SEQUENCE [LARGE SCALE GENOMIC DNA]</scope>
    <source>
        <strain evidence="3 4">HS21</strain>
    </source>
</reference>
<evidence type="ECO:0000259" key="2">
    <source>
        <dbReference type="PROSITE" id="PS51272"/>
    </source>
</evidence>
<organism evidence="3 4">
    <name type="scientific">Cohnella abietis</name>
    <dbReference type="NCBI Taxonomy" id="2507935"/>
    <lineage>
        <taxon>Bacteria</taxon>
        <taxon>Bacillati</taxon>
        <taxon>Bacillota</taxon>
        <taxon>Bacilli</taxon>
        <taxon>Bacillales</taxon>
        <taxon>Paenibacillaceae</taxon>
        <taxon>Cohnella</taxon>
    </lineage>
</organism>
<dbReference type="PANTHER" id="PTHR43308:SF5">
    <property type="entry name" value="S-LAYER PROTEIN _ PEPTIDOGLYCAN ENDO-BETA-N-ACETYLGLUCOSAMINIDASE"/>
    <property type="match status" value="1"/>
</dbReference>
<dbReference type="OrthoDB" id="2678541at2"/>
<sequence length="346" mass="38108">MNKVILSIAVAALILTTGFVSTASAANTNKNNTAIVSKERFSDVKGHWSYRTIMWAVDNKIVEGYSDGTFKPDRNVSEAEFLVMFIRAFNAKPVTAAEMNHWADAYYNYAISKKYPVRGTKDKDVRNGFINREYVAEIIAAANGVNFVGKNAIQYLLNKEFSKGKTVATVAGYKGEDLLTRSETIQFIKNLKDQGMKELKDKPELTTPIEHMPPVKSVLPKNIQTVKDKMEKFLASSPDYAKYSVLADETGVTVAEGKRTIVSYDLAQTQGGTDGVVLFEATSDALIKLAVDMLQTAGIAVPDSFSVTIKQAVISGHKSTHTIGTRNVTVWPHPTNADYVSIDYIR</sequence>